<accession>A0A6J7WJ03</accession>
<protein>
    <submittedName>
        <fullName evidence="1">Uncharacterized protein</fullName>
    </submittedName>
</protein>
<sequence length="310" mass="34429">MPTLADIYSAINTAKRKTSDFIQNPGTSLEQMLGDANDRARNFNQLGRQSSDAMMGAIKSGQPMGQDPATQQLMDTMASAYNPAGMTVWHGSPHVFQRFDSSKIGTGEGAQMYGRGLYTAQDQGVAKRFTPRDAQFEENILKKYNQAQNANDYASMQVYEDFLTHKTPEEISATLKEAGFTGKDATLAQQAFDYANKHYQNQTQGSLYKVDLPDTHIRRMLDWDAPIKNQPAHIRNLAKSLGVDINDLGGDLIGKIGKGDEGKQILQNAGIPGIKYFDEMSRGDQKNVRNFVVFDPNHLTVLERNSKPIK</sequence>
<dbReference type="EMBL" id="LR798236">
    <property type="protein sequence ID" value="CAB5212816.1"/>
    <property type="molecule type" value="Genomic_DNA"/>
</dbReference>
<gene>
    <name evidence="1" type="ORF">UFOVP188_58</name>
</gene>
<reference evidence="1" key="1">
    <citation type="submission" date="2020-05" db="EMBL/GenBank/DDBJ databases">
        <authorList>
            <person name="Chiriac C."/>
            <person name="Salcher M."/>
            <person name="Ghai R."/>
            <person name="Kavagutti S V."/>
        </authorList>
    </citation>
    <scope>NUCLEOTIDE SEQUENCE</scope>
</reference>
<proteinExistence type="predicted"/>
<name>A0A6J7WJ03_9CAUD</name>
<organism evidence="1">
    <name type="scientific">uncultured Caudovirales phage</name>
    <dbReference type="NCBI Taxonomy" id="2100421"/>
    <lineage>
        <taxon>Viruses</taxon>
        <taxon>Duplodnaviria</taxon>
        <taxon>Heunggongvirae</taxon>
        <taxon>Uroviricota</taxon>
        <taxon>Caudoviricetes</taxon>
        <taxon>Peduoviridae</taxon>
        <taxon>Maltschvirus</taxon>
        <taxon>Maltschvirus maltsch</taxon>
    </lineage>
</organism>
<evidence type="ECO:0000313" key="1">
    <source>
        <dbReference type="EMBL" id="CAB5212816.1"/>
    </source>
</evidence>